<evidence type="ECO:0000256" key="7">
    <source>
        <dbReference type="ARBA" id="ARBA00023242"/>
    </source>
</evidence>
<dbReference type="EMBL" id="QEAQ01000210">
    <property type="protein sequence ID" value="TPX53673.1"/>
    <property type="molecule type" value="Genomic_DNA"/>
</dbReference>
<comment type="caution">
    <text evidence="10">The sequence shown here is derived from an EMBL/GenBank/DDBJ whole genome shotgun (WGS) entry which is preliminary data.</text>
</comment>
<dbReference type="AlphaFoldDB" id="A0A507DPZ9"/>
<proteinExistence type="inferred from homology"/>
<sequence>MEEEEGIAMHGTETWTIHGNENGIGIVGNRTGAGWTEVTSGRAGGFIGASTRDLDHGPPRQERGADGHGVGRRGGEIEEGQVVIFDGAAAGKSAEIRTEAITTGGGAIRVATAGNVDEAGAAAAEVVADQEDDQQADMMEEMTEEEKMKALMGFAGFDTTQGKKVVGSDASGVAINKQRTYRQYMNRRRGFNRNLSPTR</sequence>
<organism evidence="10 11">
    <name type="scientific">Powellomyces hirtus</name>
    <dbReference type="NCBI Taxonomy" id="109895"/>
    <lineage>
        <taxon>Eukaryota</taxon>
        <taxon>Fungi</taxon>
        <taxon>Fungi incertae sedis</taxon>
        <taxon>Chytridiomycota</taxon>
        <taxon>Chytridiomycota incertae sedis</taxon>
        <taxon>Chytridiomycetes</taxon>
        <taxon>Spizellomycetales</taxon>
        <taxon>Powellomycetaceae</taxon>
        <taxon>Powellomyces</taxon>
    </lineage>
</organism>
<dbReference type="PANTHER" id="PTHR31077:SF1">
    <property type="entry name" value="U4_U6.U5 SMALL NUCLEAR RIBONUCLEOPROTEIN 27 KDA PROTEIN"/>
    <property type="match status" value="1"/>
</dbReference>
<protein>
    <recommendedName>
        <fullName evidence="9">U4/U6.U5 small nuclear ribonucleoprotein 27kDa protein domain-containing protein</fullName>
    </recommendedName>
</protein>
<dbReference type="Proteomes" id="UP000318582">
    <property type="component" value="Unassembled WGS sequence"/>
</dbReference>
<keyword evidence="11" id="KW-1185">Reference proteome</keyword>
<comment type="subunit">
    <text evidence="4">Part of a tri-snRNP complex.</text>
</comment>
<dbReference type="PANTHER" id="PTHR31077">
    <property type="entry name" value="U4/U6.U5 SMALL NUCLEAR RIBONUCLEOPROTEIN 27 KDA PROTEIN"/>
    <property type="match status" value="1"/>
</dbReference>
<accession>A0A507DPZ9</accession>
<evidence type="ECO:0000256" key="3">
    <source>
        <dbReference type="ARBA" id="ARBA00008218"/>
    </source>
</evidence>
<keyword evidence="7" id="KW-0539">Nucleus</keyword>
<evidence type="ECO:0000256" key="5">
    <source>
        <dbReference type="ARBA" id="ARBA00022664"/>
    </source>
</evidence>
<evidence type="ECO:0000313" key="11">
    <source>
        <dbReference type="Proteomes" id="UP000318582"/>
    </source>
</evidence>
<dbReference type="Pfam" id="PF08648">
    <property type="entry name" value="SNRNP27"/>
    <property type="match status" value="1"/>
</dbReference>
<comment type="function">
    <text evidence="1">May play a role in mRNA splicing.</text>
</comment>
<feature type="domain" description="U4/U6.U5 small nuclear ribonucleoprotein 27kDa protein" evidence="9">
    <location>
        <begin position="144"/>
        <end position="198"/>
    </location>
</feature>
<dbReference type="GO" id="GO:0008380">
    <property type="term" value="P:RNA splicing"/>
    <property type="evidence" value="ECO:0007669"/>
    <property type="project" value="UniProtKB-KW"/>
</dbReference>
<comment type="similarity">
    <text evidence="3">Belongs to the SNUT3 family.</text>
</comment>
<keyword evidence="5" id="KW-0507">mRNA processing</keyword>
<feature type="region of interest" description="Disordered" evidence="8">
    <location>
        <begin position="50"/>
        <end position="78"/>
    </location>
</feature>
<evidence type="ECO:0000256" key="8">
    <source>
        <dbReference type="SAM" id="MobiDB-lite"/>
    </source>
</evidence>
<evidence type="ECO:0000256" key="1">
    <source>
        <dbReference type="ARBA" id="ARBA00003632"/>
    </source>
</evidence>
<evidence type="ECO:0000259" key="9">
    <source>
        <dbReference type="Pfam" id="PF08648"/>
    </source>
</evidence>
<gene>
    <name evidence="10" type="ORF">PhCBS80983_g06239</name>
</gene>
<evidence type="ECO:0000256" key="4">
    <source>
        <dbReference type="ARBA" id="ARBA00011825"/>
    </source>
</evidence>
<name>A0A507DPZ9_9FUNG</name>
<dbReference type="InterPro" id="IPR013957">
    <property type="entry name" value="SNRNP27"/>
</dbReference>
<evidence type="ECO:0000256" key="2">
    <source>
        <dbReference type="ARBA" id="ARBA00004123"/>
    </source>
</evidence>
<keyword evidence="6" id="KW-0508">mRNA splicing</keyword>
<reference evidence="10 11" key="1">
    <citation type="journal article" date="2019" name="Sci. Rep.">
        <title>Comparative genomics of chytrid fungi reveal insights into the obligate biotrophic and pathogenic lifestyle of Synchytrium endobioticum.</title>
        <authorList>
            <person name="van de Vossenberg B.T.L.H."/>
            <person name="Warris S."/>
            <person name="Nguyen H.D.T."/>
            <person name="van Gent-Pelzer M.P.E."/>
            <person name="Joly D.L."/>
            <person name="van de Geest H.C."/>
            <person name="Bonants P.J.M."/>
            <person name="Smith D.S."/>
            <person name="Levesque C.A."/>
            <person name="van der Lee T.A.J."/>
        </authorList>
    </citation>
    <scope>NUCLEOTIDE SEQUENCE [LARGE SCALE GENOMIC DNA]</scope>
    <source>
        <strain evidence="10 11">CBS 809.83</strain>
    </source>
</reference>
<evidence type="ECO:0000313" key="10">
    <source>
        <dbReference type="EMBL" id="TPX53673.1"/>
    </source>
</evidence>
<dbReference type="GO" id="GO:0006397">
    <property type="term" value="P:mRNA processing"/>
    <property type="evidence" value="ECO:0007669"/>
    <property type="project" value="UniProtKB-KW"/>
</dbReference>
<dbReference type="GO" id="GO:0071011">
    <property type="term" value="C:precatalytic spliceosome"/>
    <property type="evidence" value="ECO:0007669"/>
    <property type="project" value="TreeGrafter"/>
</dbReference>
<feature type="compositionally biased region" description="Basic and acidic residues" evidence="8">
    <location>
        <begin position="52"/>
        <end position="66"/>
    </location>
</feature>
<evidence type="ECO:0000256" key="6">
    <source>
        <dbReference type="ARBA" id="ARBA00023187"/>
    </source>
</evidence>
<comment type="subcellular location">
    <subcellularLocation>
        <location evidence="2">Nucleus</location>
    </subcellularLocation>
</comment>
<dbReference type="STRING" id="109895.A0A507DPZ9"/>